<comment type="similarity">
    <text evidence="1">Belongs to the cytochrome P450 family.</text>
</comment>
<dbReference type="PANTHER" id="PTHR46696:SF1">
    <property type="entry name" value="CYTOCHROME P450 YJIB-RELATED"/>
    <property type="match status" value="1"/>
</dbReference>
<accession>A0ABU2CCR5</accession>
<keyword evidence="3" id="KW-1185">Reference proteome</keyword>
<dbReference type="RefSeq" id="WP_310375516.1">
    <property type="nucleotide sequence ID" value="NZ_JAVDXT010000004.1"/>
</dbReference>
<name>A0ABU2CCR5_9BURK</name>
<proteinExistence type="inferred from homology"/>
<organism evidence="2 3">
    <name type="scientific">Rhodoferax ferrireducens</name>
    <dbReference type="NCBI Taxonomy" id="192843"/>
    <lineage>
        <taxon>Bacteria</taxon>
        <taxon>Pseudomonadati</taxon>
        <taxon>Pseudomonadota</taxon>
        <taxon>Betaproteobacteria</taxon>
        <taxon>Burkholderiales</taxon>
        <taxon>Comamonadaceae</taxon>
        <taxon>Rhodoferax</taxon>
    </lineage>
</organism>
<evidence type="ECO:0000313" key="3">
    <source>
        <dbReference type="Proteomes" id="UP001180487"/>
    </source>
</evidence>
<dbReference type="Gene3D" id="1.10.630.10">
    <property type="entry name" value="Cytochrome P450"/>
    <property type="match status" value="1"/>
</dbReference>
<protein>
    <submittedName>
        <fullName evidence="2">Cytochrome P450</fullName>
    </submittedName>
</protein>
<dbReference type="Pfam" id="PF00067">
    <property type="entry name" value="p450"/>
    <property type="match status" value="1"/>
</dbReference>
<dbReference type="EMBL" id="JAVDXT010000004">
    <property type="protein sequence ID" value="MDR7379110.1"/>
    <property type="molecule type" value="Genomic_DNA"/>
</dbReference>
<evidence type="ECO:0000313" key="2">
    <source>
        <dbReference type="EMBL" id="MDR7379110.1"/>
    </source>
</evidence>
<dbReference type="PANTHER" id="PTHR46696">
    <property type="entry name" value="P450, PUTATIVE (EUROFUNG)-RELATED"/>
    <property type="match status" value="1"/>
</dbReference>
<sequence>MTKLLSTFDATDNSAFQQNRLLFSWLCDEQQRATLYRELLHSPRVLAFTSRADTKARASDPGDSQYHQTVYLLTQRAHIEQALTDTASFSNSPYLALGSGTFMLGLDKDQPTPATDEHKAQRQFAMSAFKYDDRTIAALSALAYQAAAVLPLKTREFDLAYLSEQAALRFVGFLFGFAQSDVGLLEQTMRMAYNGMSYQMFARHFVANPLAVPQASGAMGMLLVRVGQLIDQYQQAIGKKEQDDVAALQLELKELQTFAFPPQGVQLLKDFEPILPRLARTAAQYSGTELAAIVVGSIAGIIGNVQASVSIAISQFFTLGQMPLAQAAALRAAQNPTDAGALSSLILEALRLQPPAPFLPRRVLKDNPFGDADGVRVPAGSLVILAVGAATRDDGQPHPHEFRPTATQDDPLLFGGDPRDHLHQCLGKYIAMPLVAQVVQQVLLLPGLAQTLDPTTGEPNRLQKHWGFNCSSFPLQFTVDKRVIQQSLNVVMEIKKPLAVHAEALKQIIVYGAPRIELRLQQARHVHFAFFEFLENDSKLVLHTIFDGDFDAYIEHFALQIGPLFDLLFEHIEHAPPLPVAEFPKEFIDAIRLHNKAPAGRYFYSAYPLRTVADIVASPEVR</sequence>
<dbReference type="SUPFAM" id="SSF48264">
    <property type="entry name" value="Cytochrome P450"/>
    <property type="match status" value="1"/>
</dbReference>
<reference evidence="2 3" key="1">
    <citation type="submission" date="2023-07" db="EMBL/GenBank/DDBJ databases">
        <title>Sorghum-associated microbial communities from plants grown in Nebraska, USA.</title>
        <authorList>
            <person name="Schachtman D."/>
        </authorList>
    </citation>
    <scope>NUCLEOTIDE SEQUENCE [LARGE SCALE GENOMIC DNA]</scope>
    <source>
        <strain evidence="2 3">BE313</strain>
    </source>
</reference>
<comment type="caution">
    <text evidence="2">The sequence shown here is derived from an EMBL/GenBank/DDBJ whole genome shotgun (WGS) entry which is preliminary data.</text>
</comment>
<dbReference type="InterPro" id="IPR036396">
    <property type="entry name" value="Cyt_P450_sf"/>
</dbReference>
<gene>
    <name evidence="2" type="ORF">J2X19_003804</name>
</gene>
<evidence type="ECO:0000256" key="1">
    <source>
        <dbReference type="ARBA" id="ARBA00010617"/>
    </source>
</evidence>
<dbReference type="InterPro" id="IPR001128">
    <property type="entry name" value="Cyt_P450"/>
</dbReference>
<dbReference type="Proteomes" id="UP001180487">
    <property type="component" value="Unassembled WGS sequence"/>
</dbReference>